<protein>
    <submittedName>
        <fullName evidence="4">Pathogenesis-related protein 1-like</fullName>
    </submittedName>
</protein>
<dbReference type="InterPro" id="IPR001283">
    <property type="entry name" value="CRISP-related"/>
</dbReference>
<feature type="chain" id="PRO_5032594554" evidence="2">
    <location>
        <begin position="29"/>
        <end position="387"/>
    </location>
</feature>
<dbReference type="SUPFAM" id="SSF55797">
    <property type="entry name" value="PR-1-like"/>
    <property type="match status" value="3"/>
</dbReference>
<accession>A0A835CJ16</accession>
<feature type="domain" description="SCP" evidence="3">
    <location>
        <begin position="29"/>
        <end position="156"/>
    </location>
</feature>
<organism evidence="4 5">
    <name type="scientific">Senna tora</name>
    <dbReference type="NCBI Taxonomy" id="362788"/>
    <lineage>
        <taxon>Eukaryota</taxon>
        <taxon>Viridiplantae</taxon>
        <taxon>Streptophyta</taxon>
        <taxon>Embryophyta</taxon>
        <taxon>Tracheophyta</taxon>
        <taxon>Spermatophyta</taxon>
        <taxon>Magnoliopsida</taxon>
        <taxon>eudicotyledons</taxon>
        <taxon>Gunneridae</taxon>
        <taxon>Pentapetalae</taxon>
        <taxon>rosids</taxon>
        <taxon>fabids</taxon>
        <taxon>Fabales</taxon>
        <taxon>Fabaceae</taxon>
        <taxon>Caesalpinioideae</taxon>
        <taxon>Cassia clade</taxon>
        <taxon>Senna</taxon>
    </lineage>
</organism>
<keyword evidence="2" id="KW-0732">Signal</keyword>
<evidence type="ECO:0000313" key="4">
    <source>
        <dbReference type="EMBL" id="KAF7843076.1"/>
    </source>
</evidence>
<dbReference type="Proteomes" id="UP000634136">
    <property type="component" value="Unassembled WGS sequence"/>
</dbReference>
<dbReference type="AlphaFoldDB" id="A0A835CJ16"/>
<feature type="signal peptide" evidence="2">
    <location>
        <begin position="1"/>
        <end position="28"/>
    </location>
</feature>
<feature type="compositionally biased region" description="Polar residues" evidence="1">
    <location>
        <begin position="242"/>
        <end position="252"/>
    </location>
</feature>
<dbReference type="PRINTS" id="PR00837">
    <property type="entry name" value="V5TPXLIKE"/>
</dbReference>
<feature type="region of interest" description="Disordered" evidence="1">
    <location>
        <begin position="218"/>
        <end position="266"/>
    </location>
</feature>
<dbReference type="OrthoDB" id="337038at2759"/>
<feature type="compositionally biased region" description="Acidic residues" evidence="1">
    <location>
        <begin position="224"/>
        <end position="233"/>
    </location>
</feature>
<dbReference type="Gene3D" id="3.40.33.10">
    <property type="entry name" value="CAP"/>
    <property type="match status" value="3"/>
</dbReference>
<dbReference type="EMBL" id="JAAIUW010000002">
    <property type="protein sequence ID" value="KAF7843076.1"/>
    <property type="molecule type" value="Genomic_DNA"/>
</dbReference>
<evidence type="ECO:0000256" key="1">
    <source>
        <dbReference type="SAM" id="MobiDB-lite"/>
    </source>
</evidence>
<evidence type="ECO:0000259" key="3">
    <source>
        <dbReference type="SMART" id="SM00198"/>
    </source>
</evidence>
<dbReference type="InterPro" id="IPR035940">
    <property type="entry name" value="CAP_sf"/>
</dbReference>
<evidence type="ECO:0000256" key="2">
    <source>
        <dbReference type="SAM" id="SignalP"/>
    </source>
</evidence>
<gene>
    <name evidence="4" type="ORF">G2W53_005374</name>
</gene>
<dbReference type="InterPro" id="IPR014044">
    <property type="entry name" value="CAP_dom"/>
</dbReference>
<name>A0A835CJ16_9FABA</name>
<dbReference type="SMART" id="SM00198">
    <property type="entry name" value="SCP"/>
    <property type="match status" value="1"/>
</dbReference>
<comment type="caution">
    <text evidence="4">The sequence shown here is derived from an EMBL/GenBank/DDBJ whole genome shotgun (WGS) entry which is preliminary data.</text>
</comment>
<proteinExistence type="predicted"/>
<dbReference type="PANTHER" id="PTHR10334">
    <property type="entry name" value="CYSTEINE-RICH SECRETORY PROTEIN-RELATED"/>
    <property type="match status" value="1"/>
</dbReference>
<dbReference type="Pfam" id="PF00188">
    <property type="entry name" value="CAP"/>
    <property type="match status" value="2"/>
</dbReference>
<evidence type="ECO:0000313" key="5">
    <source>
        <dbReference type="Proteomes" id="UP000634136"/>
    </source>
</evidence>
<reference evidence="4" key="1">
    <citation type="submission" date="2020-09" db="EMBL/GenBank/DDBJ databases">
        <title>Genome-Enabled Discovery of Anthraquinone Biosynthesis in Senna tora.</title>
        <authorList>
            <person name="Kang S.-H."/>
            <person name="Pandey R.P."/>
            <person name="Lee C.-M."/>
            <person name="Sim J.-S."/>
            <person name="Jeong J.-T."/>
            <person name="Choi B.-S."/>
            <person name="Jung M."/>
            <person name="Ginzburg D."/>
            <person name="Zhao K."/>
            <person name="Won S.Y."/>
            <person name="Oh T.-J."/>
            <person name="Yu Y."/>
            <person name="Kim N.-H."/>
            <person name="Lee O.R."/>
            <person name="Lee T.-H."/>
            <person name="Bashyal P."/>
            <person name="Kim T.-S."/>
            <person name="Lee W.-H."/>
            <person name="Kawkins C."/>
            <person name="Kim C.-K."/>
            <person name="Kim J.S."/>
            <person name="Ahn B.O."/>
            <person name="Rhee S.Y."/>
            <person name="Sohng J.K."/>
        </authorList>
    </citation>
    <scope>NUCLEOTIDE SEQUENCE</scope>
    <source>
        <tissue evidence="4">Leaf</tissue>
    </source>
</reference>
<keyword evidence="5" id="KW-1185">Reference proteome</keyword>
<sequence>MASWSSSSCINNVVCFCLLVKVVVVVEAALIEEFLKAHNAARLEVGVPPIEWDNTVAQYAQEYANTRKAECKPEHSGGPYGENLVWSSGDMSAADAVAMWVKEKAFYDYPNNRCMDGQQCLHYTQAYSQVEVKAKTQHKTTWMAITQQEQRWGVPNLAWDNTVAAFAHNYANQRKEDCQLVHSGGAYGENLAGSTGDLSGADAVRLWVEEKPIDNTIPLPVDIVDSDTEDETTPQDKGGCGSSSKGIQNQHIQDSEPLGRGHRHKEVPSRLKDYVIHTITHTSPSVLTPTSQHTSALTVEREPLCYSHAVKDHRWREAMRREIEALETNKTWEKANYNYENNSCEGGECLHYTQVVWSTSVRLGCAKVTCTTEAPSLPATMILLATF</sequence>